<dbReference type="EMBL" id="CAMXCT020000403">
    <property type="protein sequence ID" value="CAL1131724.1"/>
    <property type="molecule type" value="Genomic_DNA"/>
</dbReference>
<dbReference type="OrthoDB" id="446025at2759"/>
<sequence length="362" mass="40604">MAKYLLNSKYSHKLLGCDIKDDASWKAEVLGFWEKFRAVDGGHAVFLDHADPEELCRCLPCLMHGDEGVGHRRKPVLQLLWGPLLRVGLGATDRLFLVTTCPHKYYSGYNEGTAAGNQVIDRLVAECARSACKSYYQGIPTRFGTFRLVFLGLAGDHPFQTKVCGSLRSHLRTEICPWCHANTSNIPFEDFARSAAWRRTVFQSVPWKSSSPFAILPGGSHPSFIKWDLMHMVPHGCARNFCASVVCMLCGPLGLISPMPGPGLRKDRCLEAATRLMDSWLIGVGKSMRDLKELTPENLQWKLNRDFPDSSCKASDCILLAQWLLDLIGTMPWQMTEPLQMAYEGLQGLDNFQRLCYTGDRL</sequence>
<dbReference type="Proteomes" id="UP001152797">
    <property type="component" value="Unassembled WGS sequence"/>
</dbReference>
<feature type="non-terminal residue" evidence="1">
    <location>
        <position position="362"/>
    </location>
</feature>
<dbReference type="EMBL" id="CAMXCT010000403">
    <property type="protein sequence ID" value="CAI3978349.1"/>
    <property type="molecule type" value="Genomic_DNA"/>
</dbReference>
<reference evidence="2 3" key="2">
    <citation type="submission" date="2024-05" db="EMBL/GenBank/DDBJ databases">
        <authorList>
            <person name="Chen Y."/>
            <person name="Shah S."/>
            <person name="Dougan E. K."/>
            <person name="Thang M."/>
            <person name="Chan C."/>
        </authorList>
    </citation>
    <scope>NUCLEOTIDE SEQUENCE [LARGE SCALE GENOMIC DNA]</scope>
</reference>
<gene>
    <name evidence="1" type="ORF">C1SCF055_LOCUS6407</name>
</gene>
<comment type="caution">
    <text evidence="1">The sequence shown here is derived from an EMBL/GenBank/DDBJ whole genome shotgun (WGS) entry which is preliminary data.</text>
</comment>
<evidence type="ECO:0000313" key="1">
    <source>
        <dbReference type="EMBL" id="CAI3978349.1"/>
    </source>
</evidence>
<keyword evidence="3" id="KW-1185">Reference proteome</keyword>
<accession>A0A9P1FIH4</accession>
<organism evidence="1">
    <name type="scientific">Cladocopium goreaui</name>
    <dbReference type="NCBI Taxonomy" id="2562237"/>
    <lineage>
        <taxon>Eukaryota</taxon>
        <taxon>Sar</taxon>
        <taxon>Alveolata</taxon>
        <taxon>Dinophyceae</taxon>
        <taxon>Suessiales</taxon>
        <taxon>Symbiodiniaceae</taxon>
        <taxon>Cladocopium</taxon>
    </lineage>
</organism>
<name>A0A9P1FIH4_9DINO</name>
<reference evidence="1" key="1">
    <citation type="submission" date="2022-10" db="EMBL/GenBank/DDBJ databases">
        <authorList>
            <person name="Chen Y."/>
            <person name="Dougan E. K."/>
            <person name="Chan C."/>
            <person name="Rhodes N."/>
            <person name="Thang M."/>
        </authorList>
    </citation>
    <scope>NUCLEOTIDE SEQUENCE</scope>
</reference>
<dbReference type="AlphaFoldDB" id="A0A9P1FIH4"/>
<evidence type="ECO:0000313" key="3">
    <source>
        <dbReference type="Proteomes" id="UP001152797"/>
    </source>
</evidence>
<proteinExistence type="predicted"/>
<protein>
    <submittedName>
        <fullName evidence="1">Uncharacterized protein</fullName>
    </submittedName>
</protein>
<evidence type="ECO:0000313" key="2">
    <source>
        <dbReference type="EMBL" id="CAL4765661.1"/>
    </source>
</evidence>
<dbReference type="EMBL" id="CAMXCT030000403">
    <property type="protein sequence ID" value="CAL4765661.1"/>
    <property type="molecule type" value="Genomic_DNA"/>
</dbReference>